<reference evidence="1" key="1">
    <citation type="submission" date="2022-07" db="EMBL/GenBank/DDBJ databases">
        <title>Phylogenomic reconstructions and comparative analyses of Kickxellomycotina fungi.</title>
        <authorList>
            <person name="Reynolds N.K."/>
            <person name="Stajich J.E."/>
            <person name="Barry K."/>
            <person name="Grigoriev I.V."/>
            <person name="Crous P."/>
            <person name="Smith M.E."/>
        </authorList>
    </citation>
    <scope>NUCLEOTIDE SEQUENCE</scope>
    <source>
        <strain evidence="1">BCRC 34780</strain>
    </source>
</reference>
<dbReference type="EMBL" id="JANBUN010003097">
    <property type="protein sequence ID" value="KAJ2792841.1"/>
    <property type="molecule type" value="Genomic_DNA"/>
</dbReference>
<protein>
    <submittedName>
        <fullName evidence="1">Uncharacterized protein</fullName>
    </submittedName>
</protein>
<evidence type="ECO:0000313" key="2">
    <source>
        <dbReference type="Proteomes" id="UP001140087"/>
    </source>
</evidence>
<name>A0ACC1KQF0_9FUNG</name>
<comment type="caution">
    <text evidence="1">The sequence shown here is derived from an EMBL/GenBank/DDBJ whole genome shotgun (WGS) entry which is preliminary data.</text>
</comment>
<organism evidence="1 2">
    <name type="scientific">Coemansia helicoidea</name>
    <dbReference type="NCBI Taxonomy" id="1286919"/>
    <lineage>
        <taxon>Eukaryota</taxon>
        <taxon>Fungi</taxon>
        <taxon>Fungi incertae sedis</taxon>
        <taxon>Zoopagomycota</taxon>
        <taxon>Kickxellomycotina</taxon>
        <taxon>Kickxellomycetes</taxon>
        <taxon>Kickxellales</taxon>
        <taxon>Kickxellaceae</taxon>
        <taxon>Coemansia</taxon>
    </lineage>
</organism>
<evidence type="ECO:0000313" key="1">
    <source>
        <dbReference type="EMBL" id="KAJ2792841.1"/>
    </source>
</evidence>
<dbReference type="Proteomes" id="UP001140087">
    <property type="component" value="Unassembled WGS sequence"/>
</dbReference>
<accession>A0ACC1KQF0</accession>
<gene>
    <name evidence="1" type="ORF">H4R21_006116</name>
</gene>
<proteinExistence type="predicted"/>
<sequence length="340" mass="36303">MAVPSVTTDTDAAGNTVSKGGLVPIGIVAPRPRSPSSSSSSSDNDLMCFSPSDGDVTPPAPPQARVRPVPPPKPARLRAPVPLPSSSRTSPVPPPKPPRRAATANPMRASSTDAGSGTTVVAGPVRPQRPRPPLVPRRNGTGSSQMPGGWTAGGAAPGPPSDTASLPASETAMERLEAQARQLRGLAQQWMAFYAQQFYVAPTRSFLRYAQVFLPTVESDMRIIDYDSIHAESVFRAETIHRQQSQQDLTLGAPQQQPPPQQPGFPFDIPEPPPPEAQLVRSERRLRLWKSFVAATRDLPPSLCRLFVDAGDIEQDAELPALLDRYNSNSGGGVGSHRNT</sequence>
<keyword evidence="2" id="KW-1185">Reference proteome</keyword>